<evidence type="ECO:0000313" key="1">
    <source>
        <dbReference type="EMBL" id="KHD09003.1"/>
    </source>
</evidence>
<comment type="caution">
    <text evidence="1">The sequence shown here is derived from an EMBL/GenBank/DDBJ whole genome shotgun (WGS) entry which is preliminary data.</text>
</comment>
<dbReference type="EMBL" id="JSZA02000001">
    <property type="protein sequence ID" value="KHD09003.1"/>
    <property type="molecule type" value="Genomic_DNA"/>
</dbReference>
<protein>
    <submittedName>
        <fullName evidence="1">Uncharacterized protein</fullName>
    </submittedName>
</protein>
<evidence type="ECO:0000313" key="2">
    <source>
        <dbReference type="Proteomes" id="UP000030428"/>
    </source>
</evidence>
<accession>A0A0A6SAK5</accession>
<name>A0A0A6SAK5_9GAMM</name>
<gene>
    <name evidence="1" type="ORF">PN36_00230</name>
</gene>
<organism evidence="1 2">
    <name type="scientific">Candidatus Thiomargarita nelsonii</name>
    <dbReference type="NCBI Taxonomy" id="1003181"/>
    <lineage>
        <taxon>Bacteria</taxon>
        <taxon>Pseudomonadati</taxon>
        <taxon>Pseudomonadota</taxon>
        <taxon>Gammaproteobacteria</taxon>
        <taxon>Thiotrichales</taxon>
        <taxon>Thiotrichaceae</taxon>
        <taxon>Thiomargarita</taxon>
    </lineage>
</organism>
<sequence length="61" mass="7055">MPEIDALIAPYIQEKEEKIFVGVAPDDRSIRRTFGGMNEFMSALVMNRIKSLKAFSWKKSY</sequence>
<keyword evidence="2" id="KW-1185">Reference proteome</keyword>
<reference evidence="1 2" key="1">
    <citation type="journal article" date="2016" name="Front. Microbiol.">
        <title>Single-Cell (Meta-)Genomics of a Dimorphic Candidatus Thiomargarita nelsonii Reveals Genomic Plasticity.</title>
        <authorList>
            <person name="Flood B.E."/>
            <person name="Fliss P."/>
            <person name="Jones D.S."/>
            <person name="Dick G.J."/>
            <person name="Jain S."/>
            <person name="Kaster A.K."/>
            <person name="Winkel M."/>
            <person name="Mussmann M."/>
            <person name="Bailey J."/>
        </authorList>
    </citation>
    <scope>NUCLEOTIDE SEQUENCE [LARGE SCALE GENOMIC DNA]</scope>
    <source>
        <strain evidence="1">Hydrate Ridge</strain>
    </source>
</reference>
<dbReference type="AlphaFoldDB" id="A0A0A6SAK5"/>
<dbReference type="Proteomes" id="UP000030428">
    <property type="component" value="Unassembled WGS sequence"/>
</dbReference>
<proteinExistence type="predicted"/>